<dbReference type="AlphaFoldDB" id="A0AA88Y4U2"/>
<reference evidence="1" key="1">
    <citation type="submission" date="2019-08" db="EMBL/GenBank/DDBJ databases">
        <title>The improved chromosome-level genome for the pearl oyster Pinctada fucata martensii using PacBio sequencing and Hi-C.</title>
        <authorList>
            <person name="Zheng Z."/>
        </authorList>
    </citation>
    <scope>NUCLEOTIDE SEQUENCE</scope>
    <source>
        <strain evidence="1">ZZ-2019</strain>
        <tissue evidence="1">Adductor muscle</tissue>
    </source>
</reference>
<dbReference type="PANTHER" id="PTHR12840:SF1">
    <property type="entry name" value="NADH DEHYDROGENASE [UBIQUINONE] 1 BETA SUBCOMPLEX SUBUNIT 8, MITOCHONDRIAL"/>
    <property type="match status" value="1"/>
</dbReference>
<evidence type="ECO:0008006" key="3">
    <source>
        <dbReference type="Google" id="ProtNLM"/>
    </source>
</evidence>
<comment type="caution">
    <text evidence="1">The sequence shown here is derived from an EMBL/GenBank/DDBJ whole genome shotgun (WGS) entry which is preliminary data.</text>
</comment>
<dbReference type="GO" id="GO:0005739">
    <property type="term" value="C:mitochondrion"/>
    <property type="evidence" value="ECO:0007669"/>
    <property type="project" value="InterPro"/>
</dbReference>
<dbReference type="InterPro" id="IPR008699">
    <property type="entry name" value="NDUFB8"/>
</dbReference>
<dbReference type="Proteomes" id="UP001186944">
    <property type="component" value="Unassembled WGS sequence"/>
</dbReference>
<evidence type="ECO:0000313" key="2">
    <source>
        <dbReference type="Proteomes" id="UP001186944"/>
    </source>
</evidence>
<evidence type="ECO:0000313" key="1">
    <source>
        <dbReference type="EMBL" id="KAK3098057.1"/>
    </source>
</evidence>
<dbReference type="EMBL" id="VSWD01000007">
    <property type="protein sequence ID" value="KAK3098057.1"/>
    <property type="molecule type" value="Genomic_DNA"/>
</dbReference>
<protein>
    <recommendedName>
        <fullName evidence="3">NADH dehydrogenase [ubiquinone] 1 beta subcomplex subunit 8, mitochondrial</fullName>
    </recommendedName>
</protein>
<organism evidence="1 2">
    <name type="scientific">Pinctada imbricata</name>
    <name type="common">Atlantic pearl-oyster</name>
    <name type="synonym">Pinctada martensii</name>
    <dbReference type="NCBI Taxonomy" id="66713"/>
    <lineage>
        <taxon>Eukaryota</taxon>
        <taxon>Metazoa</taxon>
        <taxon>Spiralia</taxon>
        <taxon>Lophotrochozoa</taxon>
        <taxon>Mollusca</taxon>
        <taxon>Bivalvia</taxon>
        <taxon>Autobranchia</taxon>
        <taxon>Pteriomorphia</taxon>
        <taxon>Pterioida</taxon>
        <taxon>Pterioidea</taxon>
        <taxon>Pteriidae</taxon>
        <taxon>Pinctada</taxon>
    </lineage>
</organism>
<keyword evidence="2" id="KW-1185">Reference proteome</keyword>
<dbReference type="Pfam" id="PF05821">
    <property type="entry name" value="NDUF_B8"/>
    <property type="match status" value="1"/>
</dbReference>
<name>A0AA88Y4U2_PINIB</name>
<proteinExistence type="predicted"/>
<gene>
    <name evidence="1" type="ORF">FSP39_015656</name>
</gene>
<sequence>MCENEDVAHLRLDGYRNVYVRKRTLDLKIGNSALHLRVQLHMCIQGKAKWNYDFEPGPFPQEMTEKQRKVLAEKYNLEPEDYKPIDPKLGLWTGDFPDVPYLGHGTRSPWEDWDQPEARRNYMEPCRYNYDYFRRFDPGYEYKTNVSHKTAVGVLILIPSVLFALHFYTKDVSIRPALKPTQFPYNYKDIKLGNVEGVKQNVHGDFHVESPHH</sequence>
<dbReference type="PANTHER" id="PTHR12840">
    <property type="entry name" value="NADH-UBIQUINONE OXIDOREDUCTASE ASHI SUBUNIT"/>
    <property type="match status" value="1"/>
</dbReference>
<accession>A0AA88Y4U2</accession>